<dbReference type="PANTHER" id="PTHR13526">
    <property type="entry name" value="TRANSCRIPTION FACTOR SPT20 HOMOLOG"/>
    <property type="match status" value="1"/>
</dbReference>
<dbReference type="InterPro" id="IPR046468">
    <property type="entry name" value="Spt20-like_SEP"/>
</dbReference>
<gene>
    <name evidence="4" type="ORF">QJS10_CPB12g01840</name>
</gene>
<accession>A0AAV9DPE9</accession>
<evidence type="ECO:0000313" key="4">
    <source>
        <dbReference type="EMBL" id="KAK1302816.1"/>
    </source>
</evidence>
<feature type="region of interest" description="Disordered" evidence="1">
    <location>
        <begin position="510"/>
        <end position="579"/>
    </location>
</feature>
<feature type="region of interest" description="Disordered" evidence="1">
    <location>
        <begin position="601"/>
        <end position="644"/>
    </location>
</feature>
<feature type="region of interest" description="Disordered" evidence="1">
    <location>
        <begin position="923"/>
        <end position="962"/>
    </location>
</feature>
<feature type="compositionally biased region" description="Polar residues" evidence="1">
    <location>
        <begin position="632"/>
        <end position="644"/>
    </location>
</feature>
<sequence length="962" mass="104899">MGVSFKVTKGTRFRPRPPPPETTEAVVEASESSKRKSPVSDPNREAYISKEAVDASGGLDTSPEQEISFILNLLPDGFSIGKPTEKGELPPLLQDAPKLLHPYNRASETLFSAVESGWLPGDILDDIPCKYFDGAIICEIRDYRKCWPGQGNTVSSMGGTPIVNKVRLRLSLENVVKDIPLISDDSWTYSDLMEVESRIVKALQPKLCLDPTPRMDRLHGTPAFSKLNLGICGGRKKRLRATPEMAIVENSQAQGKRVCLDRLPENTNCMSGDPGSMSAEGAGQHYYENKAMQPVVAGSIPDLRPKHFGQEISRQALPTLPLHRIQSATGYPRVVQDRVPGSPANQFGGNPNIPLTSMHNAMSSYTNSGNSMEKSEIQDPQLTAISGMKRLRQPTLGLDNLQQHQQSGPSLDGRQGSDMQWKSPLQQQMEVKGIQYPNMHRYLPQAGLDGVTNQQAGAPFYLGQQSIRYGVKEEQVGLEKWNKKEVVNPKDSPHVVEPEINQMEQHQLRIQQMSQQPFSRSHFPPQSPWHSVGSVGEKDARKDDVLQKRKSAQSPRVSSGAVVQSPISSKSGEISSSSLGGHFGAITTASTLGSQKEKTAAVSNAAVGTPSVTSSPSDSVQHQHQMGKRKSNSIPKTTSISGVASPASVSNMNAPFNANSPSVGNAPVDPVLLDRFSKIEMVTSKYKLNCKKNKVDNIPTRKPTGHSLQQLSVCLSAAQNSEDFKDPIWPMSRSLMSGTMNTCKTRRLCLTRHERSFQGIVVVPKAGTSLTMREVGNDGHVLMQYGDDSDSDLPTSHDCSLTLPNTHFADLLAKQYCSLMLRAGFEITEDKFQSPSTRTSPAAGCAPTVPGMTMENSAMAVQYQDAVPGQSSNMATQANSGMPINTSQNLSMGLQMLPQGTNAQTLPMSQGYLPGMAMPARPQQQMDLASSLQQPQQNQQAQLQQQHIQQLQMQSSWDTART</sequence>
<comment type="caution">
    <text evidence="4">The sequence shown here is derived from an EMBL/GenBank/DDBJ whole genome shotgun (WGS) entry which is preliminary data.</text>
</comment>
<feature type="region of interest" description="Disordered" evidence="1">
    <location>
        <begin position="1"/>
        <end position="46"/>
    </location>
</feature>
<feature type="compositionally biased region" description="Low complexity" evidence="1">
    <location>
        <begin position="565"/>
        <end position="578"/>
    </location>
</feature>
<keyword evidence="5" id="KW-1185">Reference proteome</keyword>
<protein>
    <submittedName>
        <fullName evidence="4">Uncharacterized protein</fullName>
    </submittedName>
</protein>
<name>A0AAV9DPE9_ACOCL</name>
<feature type="compositionally biased region" description="Basic and acidic residues" evidence="1">
    <location>
        <begin position="536"/>
        <end position="547"/>
    </location>
</feature>
<proteinExistence type="predicted"/>
<dbReference type="AlphaFoldDB" id="A0AAV9DPE9"/>
<feature type="compositionally biased region" description="Low complexity" evidence="1">
    <location>
        <begin position="932"/>
        <end position="954"/>
    </location>
</feature>
<dbReference type="GO" id="GO:0003712">
    <property type="term" value="F:transcription coregulator activity"/>
    <property type="evidence" value="ECO:0007669"/>
    <property type="project" value="InterPro"/>
</dbReference>
<organism evidence="4 5">
    <name type="scientific">Acorus calamus</name>
    <name type="common">Sweet flag</name>
    <dbReference type="NCBI Taxonomy" id="4465"/>
    <lineage>
        <taxon>Eukaryota</taxon>
        <taxon>Viridiplantae</taxon>
        <taxon>Streptophyta</taxon>
        <taxon>Embryophyta</taxon>
        <taxon>Tracheophyta</taxon>
        <taxon>Spermatophyta</taxon>
        <taxon>Magnoliopsida</taxon>
        <taxon>Liliopsida</taxon>
        <taxon>Acoraceae</taxon>
        <taxon>Acorus</taxon>
    </lineage>
</organism>
<dbReference type="PANTHER" id="PTHR13526:SF8">
    <property type="entry name" value="TRANSCRIPTION FACTOR SPT20 HOMOLOG"/>
    <property type="match status" value="1"/>
</dbReference>
<evidence type="ECO:0000259" key="3">
    <source>
        <dbReference type="Pfam" id="PF20474"/>
    </source>
</evidence>
<dbReference type="Pfam" id="PF12090">
    <property type="entry name" value="Spt20_SEP"/>
    <property type="match status" value="1"/>
</dbReference>
<dbReference type="InterPro" id="IPR021950">
    <property type="entry name" value="Spt20"/>
</dbReference>
<evidence type="ECO:0000259" key="2">
    <source>
        <dbReference type="Pfam" id="PF12090"/>
    </source>
</evidence>
<evidence type="ECO:0000313" key="5">
    <source>
        <dbReference type="Proteomes" id="UP001180020"/>
    </source>
</evidence>
<dbReference type="Proteomes" id="UP001180020">
    <property type="component" value="Unassembled WGS sequence"/>
</dbReference>
<evidence type="ECO:0000256" key="1">
    <source>
        <dbReference type="SAM" id="MobiDB-lite"/>
    </source>
</evidence>
<dbReference type="Pfam" id="PF20474">
    <property type="entry name" value="PHL"/>
    <property type="match status" value="1"/>
</dbReference>
<feature type="domain" description="Spt20-like SEP" evidence="2">
    <location>
        <begin position="65"/>
        <end position="217"/>
    </location>
</feature>
<feature type="compositionally biased region" description="Low complexity" evidence="1">
    <location>
        <begin position="609"/>
        <end position="620"/>
    </location>
</feature>
<dbReference type="InterPro" id="IPR046467">
    <property type="entry name" value="PHL_dom"/>
</dbReference>
<dbReference type="GO" id="GO:0006357">
    <property type="term" value="P:regulation of transcription by RNA polymerase II"/>
    <property type="evidence" value="ECO:0007669"/>
    <property type="project" value="TreeGrafter"/>
</dbReference>
<dbReference type="GO" id="GO:0000124">
    <property type="term" value="C:SAGA complex"/>
    <property type="evidence" value="ECO:0007669"/>
    <property type="project" value="InterPro"/>
</dbReference>
<feature type="domain" description="PHL" evidence="3">
    <location>
        <begin position="686"/>
        <end position="833"/>
    </location>
</feature>
<dbReference type="EMBL" id="JAUJYO010000012">
    <property type="protein sequence ID" value="KAK1302816.1"/>
    <property type="molecule type" value="Genomic_DNA"/>
</dbReference>
<reference evidence="4" key="1">
    <citation type="journal article" date="2023" name="Nat. Commun.">
        <title>Diploid and tetraploid genomes of Acorus and the evolution of monocots.</title>
        <authorList>
            <person name="Ma L."/>
            <person name="Liu K.W."/>
            <person name="Li Z."/>
            <person name="Hsiao Y.Y."/>
            <person name="Qi Y."/>
            <person name="Fu T."/>
            <person name="Tang G.D."/>
            <person name="Zhang D."/>
            <person name="Sun W.H."/>
            <person name="Liu D.K."/>
            <person name="Li Y."/>
            <person name="Chen G.Z."/>
            <person name="Liu X.D."/>
            <person name="Liao X.Y."/>
            <person name="Jiang Y.T."/>
            <person name="Yu X."/>
            <person name="Hao Y."/>
            <person name="Huang J."/>
            <person name="Zhao X.W."/>
            <person name="Ke S."/>
            <person name="Chen Y.Y."/>
            <person name="Wu W.L."/>
            <person name="Hsu J.L."/>
            <person name="Lin Y.F."/>
            <person name="Huang M.D."/>
            <person name="Li C.Y."/>
            <person name="Huang L."/>
            <person name="Wang Z.W."/>
            <person name="Zhao X."/>
            <person name="Zhong W.Y."/>
            <person name="Peng D.H."/>
            <person name="Ahmad S."/>
            <person name="Lan S."/>
            <person name="Zhang J.S."/>
            <person name="Tsai W.C."/>
            <person name="Van de Peer Y."/>
            <person name="Liu Z.J."/>
        </authorList>
    </citation>
    <scope>NUCLEOTIDE SEQUENCE</scope>
    <source>
        <strain evidence="4">CP</strain>
    </source>
</reference>
<feature type="compositionally biased region" description="Polar residues" evidence="1">
    <location>
        <begin position="510"/>
        <end position="519"/>
    </location>
</feature>
<reference evidence="4" key="2">
    <citation type="submission" date="2023-06" db="EMBL/GenBank/DDBJ databases">
        <authorList>
            <person name="Ma L."/>
            <person name="Liu K.-W."/>
            <person name="Li Z."/>
            <person name="Hsiao Y.-Y."/>
            <person name="Qi Y."/>
            <person name="Fu T."/>
            <person name="Tang G."/>
            <person name="Zhang D."/>
            <person name="Sun W.-H."/>
            <person name="Liu D.-K."/>
            <person name="Li Y."/>
            <person name="Chen G.-Z."/>
            <person name="Liu X.-D."/>
            <person name="Liao X.-Y."/>
            <person name="Jiang Y.-T."/>
            <person name="Yu X."/>
            <person name="Hao Y."/>
            <person name="Huang J."/>
            <person name="Zhao X.-W."/>
            <person name="Ke S."/>
            <person name="Chen Y.-Y."/>
            <person name="Wu W.-L."/>
            <person name="Hsu J.-L."/>
            <person name="Lin Y.-F."/>
            <person name="Huang M.-D."/>
            <person name="Li C.-Y."/>
            <person name="Huang L."/>
            <person name="Wang Z.-W."/>
            <person name="Zhao X."/>
            <person name="Zhong W.-Y."/>
            <person name="Peng D.-H."/>
            <person name="Ahmad S."/>
            <person name="Lan S."/>
            <person name="Zhang J.-S."/>
            <person name="Tsai W.-C."/>
            <person name="Van De Peer Y."/>
            <person name="Liu Z.-J."/>
        </authorList>
    </citation>
    <scope>NUCLEOTIDE SEQUENCE</scope>
    <source>
        <strain evidence="4">CP</strain>
        <tissue evidence="4">Leaves</tissue>
    </source>
</reference>